<dbReference type="Proteomes" id="UP000317421">
    <property type="component" value="Unassembled WGS sequence"/>
</dbReference>
<evidence type="ECO:0000313" key="1">
    <source>
        <dbReference type="EMBL" id="TWT99337.1"/>
    </source>
</evidence>
<comment type="caution">
    <text evidence="1">The sequence shown here is derived from an EMBL/GenBank/DDBJ whole genome shotgun (WGS) entry which is preliminary data.</text>
</comment>
<reference evidence="1 2" key="1">
    <citation type="submission" date="2019-02" db="EMBL/GenBank/DDBJ databases">
        <title>Deep-cultivation of Planctomycetes and their phenomic and genomic characterization uncovers novel biology.</title>
        <authorList>
            <person name="Wiegand S."/>
            <person name="Jogler M."/>
            <person name="Boedeker C."/>
            <person name="Pinto D."/>
            <person name="Vollmers J."/>
            <person name="Rivas-Marin E."/>
            <person name="Kohn T."/>
            <person name="Peeters S.H."/>
            <person name="Heuer A."/>
            <person name="Rast P."/>
            <person name="Oberbeckmann S."/>
            <person name="Bunk B."/>
            <person name="Jeske O."/>
            <person name="Meyerdierks A."/>
            <person name="Storesund J.E."/>
            <person name="Kallscheuer N."/>
            <person name="Luecker S."/>
            <person name="Lage O.M."/>
            <person name="Pohl T."/>
            <person name="Merkel B.J."/>
            <person name="Hornburger P."/>
            <person name="Mueller R.-W."/>
            <person name="Bruemmer F."/>
            <person name="Labrenz M."/>
            <person name="Spormann A.M."/>
            <person name="Op Den Camp H."/>
            <person name="Overmann J."/>
            <person name="Amann R."/>
            <person name="Jetten M.S.M."/>
            <person name="Mascher T."/>
            <person name="Medema M.H."/>
            <person name="Devos D.P."/>
            <person name="Kaster A.-K."/>
            <person name="Ovreas L."/>
            <person name="Rohde M."/>
            <person name="Galperin M.Y."/>
            <person name="Jogler C."/>
        </authorList>
    </citation>
    <scope>NUCLEOTIDE SEQUENCE [LARGE SCALE GENOMIC DNA]</scope>
    <source>
        <strain evidence="1 2">Pla108</strain>
    </source>
</reference>
<name>A0A5C6AIP0_9BACT</name>
<evidence type="ECO:0000313" key="2">
    <source>
        <dbReference type="Proteomes" id="UP000317421"/>
    </source>
</evidence>
<dbReference type="EMBL" id="SJPR01000001">
    <property type="protein sequence ID" value="TWT99337.1"/>
    <property type="molecule type" value="Genomic_DNA"/>
</dbReference>
<dbReference type="AlphaFoldDB" id="A0A5C6AIP0"/>
<sequence>MLKLHANVYAAPATTVAGDPVTLRGHALPTLRSEAGGPPAFLAALPMTFEAMQSRLMELPRCDCEPDGFFLVTGREEGVFWRLNGHMHEYDGQMHRVELNGECPAAALDAVLQTMGWPEAKLVFELVKEGVTLAEQDFRKWAESRVDFSA</sequence>
<proteinExistence type="predicted"/>
<gene>
    <name evidence="1" type="ORF">Pla108_02740</name>
</gene>
<accession>A0A5C6AIP0</accession>
<dbReference type="RefSeq" id="WP_146441865.1">
    <property type="nucleotide sequence ID" value="NZ_SJPR01000001.1"/>
</dbReference>
<dbReference type="OrthoDB" id="289446at2"/>
<protein>
    <submittedName>
        <fullName evidence="1">Uncharacterized protein</fullName>
    </submittedName>
</protein>
<keyword evidence="2" id="KW-1185">Reference proteome</keyword>
<organism evidence="1 2">
    <name type="scientific">Botrimarina colliarenosi</name>
    <dbReference type="NCBI Taxonomy" id="2528001"/>
    <lineage>
        <taxon>Bacteria</taxon>
        <taxon>Pseudomonadati</taxon>
        <taxon>Planctomycetota</taxon>
        <taxon>Planctomycetia</taxon>
        <taxon>Pirellulales</taxon>
        <taxon>Lacipirellulaceae</taxon>
        <taxon>Botrimarina</taxon>
    </lineage>
</organism>